<name>A0A2R6XZ53_9BACL</name>
<keyword evidence="4" id="KW-0175">Coiled coil</keyword>
<dbReference type="FunFam" id="3.40.50.300:FF:000032">
    <property type="entry name" value="Export ABC transporter ATP-binding protein"/>
    <property type="match status" value="1"/>
</dbReference>
<dbReference type="GO" id="GO:0022857">
    <property type="term" value="F:transmembrane transporter activity"/>
    <property type="evidence" value="ECO:0007669"/>
    <property type="project" value="UniProtKB-ARBA"/>
</dbReference>
<organism evidence="6 7">
    <name type="scientific">Candidatus Carbonibacillus altaicus</name>
    <dbReference type="NCBI Taxonomy" id="2163959"/>
    <lineage>
        <taxon>Bacteria</taxon>
        <taxon>Bacillati</taxon>
        <taxon>Bacillota</taxon>
        <taxon>Bacilli</taxon>
        <taxon>Bacillales</taxon>
        <taxon>Candidatus Carbonibacillus</taxon>
    </lineage>
</organism>
<proteinExistence type="predicted"/>
<dbReference type="Proteomes" id="UP000244338">
    <property type="component" value="Unassembled WGS sequence"/>
</dbReference>
<dbReference type="Pfam" id="PF00005">
    <property type="entry name" value="ABC_tran"/>
    <property type="match status" value="1"/>
</dbReference>
<dbReference type="SUPFAM" id="SSF52540">
    <property type="entry name" value="P-loop containing nucleoside triphosphate hydrolases"/>
    <property type="match status" value="1"/>
</dbReference>
<dbReference type="GO" id="GO:0016887">
    <property type="term" value="F:ATP hydrolysis activity"/>
    <property type="evidence" value="ECO:0007669"/>
    <property type="project" value="InterPro"/>
</dbReference>
<protein>
    <submittedName>
        <fullName evidence="6">ABC transporter ATP-binding protein YvcR</fullName>
    </submittedName>
</protein>
<dbReference type="InterPro" id="IPR003439">
    <property type="entry name" value="ABC_transporter-like_ATP-bd"/>
</dbReference>
<dbReference type="InterPro" id="IPR015854">
    <property type="entry name" value="ABC_transpr_LolD-like"/>
</dbReference>
<sequence length="254" mass="28396">MVLLEVKDLSKTYWSGNQETQVLRNVNLRIEKGEFVSIMGPSGSGKSTLLYNISGLDRITSGSVMLDGMNLADLSEDELANVRLHKVGFIFQHIHLMKNLTILDNIVLSAYLAKKRNRKQIHQKAKKLMEITGIAELVDHDITQVSGGQLQRAAICRSLINDPDILFGDEPTGALNSHAAGEIMALLSEINRSGMTILLVTHDIKVAGRTERVLFMLDGQLVAEKRLEKYENENADSRKERENLLTDWLINLGF</sequence>
<evidence type="ECO:0000313" key="6">
    <source>
        <dbReference type="EMBL" id="PTQ55682.1"/>
    </source>
</evidence>
<keyword evidence="1" id="KW-0813">Transport</keyword>
<comment type="caution">
    <text evidence="6">The sequence shown here is derived from an EMBL/GenBank/DDBJ whole genome shotgun (WGS) entry which is preliminary data.</text>
</comment>
<dbReference type="InterPro" id="IPR017911">
    <property type="entry name" value="MacB-like_ATP-bd"/>
</dbReference>
<reference evidence="7" key="1">
    <citation type="journal article" date="2018" name="Sci. Rep.">
        <title>Lignite coal burning seam in the remote Altai Mountains harbors a hydrogen-driven thermophilic microbial community.</title>
        <authorList>
            <person name="Kadnikov V.V."/>
            <person name="Mardanov A.V."/>
            <person name="Ivasenko D.A."/>
            <person name="Antsiferov D.V."/>
            <person name="Beletsky A.V."/>
            <person name="Karnachuk O.V."/>
            <person name="Ravin N.V."/>
        </authorList>
    </citation>
    <scope>NUCLEOTIDE SEQUENCE [LARGE SCALE GENOMIC DNA]</scope>
</reference>
<evidence type="ECO:0000256" key="4">
    <source>
        <dbReference type="SAM" id="Coils"/>
    </source>
</evidence>
<dbReference type="PROSITE" id="PS50893">
    <property type="entry name" value="ABC_TRANSPORTER_2"/>
    <property type="match status" value="1"/>
</dbReference>
<dbReference type="SMART" id="SM00382">
    <property type="entry name" value="AAA"/>
    <property type="match status" value="1"/>
</dbReference>
<accession>A0A2R6XZ53</accession>
<dbReference type="Gene3D" id="3.40.50.300">
    <property type="entry name" value="P-loop containing nucleotide triphosphate hydrolases"/>
    <property type="match status" value="1"/>
</dbReference>
<dbReference type="GO" id="GO:0005524">
    <property type="term" value="F:ATP binding"/>
    <property type="evidence" value="ECO:0007669"/>
    <property type="project" value="UniProtKB-KW"/>
</dbReference>
<dbReference type="CDD" id="cd03255">
    <property type="entry name" value="ABC_MJ0796_LolCDE_FtsE"/>
    <property type="match status" value="1"/>
</dbReference>
<feature type="coiled-coil region" evidence="4">
    <location>
        <begin position="220"/>
        <end position="247"/>
    </location>
</feature>
<dbReference type="EMBL" id="PEBX01000083">
    <property type="protein sequence ID" value="PTQ55682.1"/>
    <property type="molecule type" value="Genomic_DNA"/>
</dbReference>
<dbReference type="PANTHER" id="PTHR24220:SF86">
    <property type="entry name" value="ABC TRANSPORTER ABCH.1"/>
    <property type="match status" value="1"/>
</dbReference>
<evidence type="ECO:0000256" key="3">
    <source>
        <dbReference type="ARBA" id="ARBA00022840"/>
    </source>
</evidence>
<dbReference type="PANTHER" id="PTHR24220">
    <property type="entry name" value="IMPORT ATP-BINDING PROTEIN"/>
    <property type="match status" value="1"/>
</dbReference>
<evidence type="ECO:0000256" key="1">
    <source>
        <dbReference type="ARBA" id="ARBA00022448"/>
    </source>
</evidence>
<dbReference type="GO" id="GO:0098796">
    <property type="term" value="C:membrane protein complex"/>
    <property type="evidence" value="ECO:0007669"/>
    <property type="project" value="UniProtKB-ARBA"/>
</dbReference>
<gene>
    <name evidence="6" type="ORF">BSOLF_1708</name>
</gene>
<evidence type="ECO:0000259" key="5">
    <source>
        <dbReference type="PROSITE" id="PS50893"/>
    </source>
</evidence>
<dbReference type="InterPro" id="IPR017871">
    <property type="entry name" value="ABC_transporter-like_CS"/>
</dbReference>
<dbReference type="InterPro" id="IPR027417">
    <property type="entry name" value="P-loop_NTPase"/>
</dbReference>
<feature type="domain" description="ABC transporter" evidence="5">
    <location>
        <begin position="4"/>
        <end position="243"/>
    </location>
</feature>
<dbReference type="GO" id="GO:0005886">
    <property type="term" value="C:plasma membrane"/>
    <property type="evidence" value="ECO:0007669"/>
    <property type="project" value="TreeGrafter"/>
</dbReference>
<dbReference type="PROSITE" id="PS00211">
    <property type="entry name" value="ABC_TRANSPORTER_1"/>
    <property type="match status" value="1"/>
</dbReference>
<keyword evidence="2" id="KW-0547">Nucleotide-binding</keyword>
<dbReference type="AlphaFoldDB" id="A0A2R6XZ53"/>
<keyword evidence="3 6" id="KW-0067">ATP-binding</keyword>
<evidence type="ECO:0000256" key="2">
    <source>
        <dbReference type="ARBA" id="ARBA00022741"/>
    </source>
</evidence>
<evidence type="ECO:0000313" key="7">
    <source>
        <dbReference type="Proteomes" id="UP000244338"/>
    </source>
</evidence>
<dbReference type="InterPro" id="IPR003593">
    <property type="entry name" value="AAA+_ATPase"/>
</dbReference>